<comment type="similarity">
    <text evidence="4">Belongs to the phospholipase D family. MitoPLD/Zucchini subfamily.</text>
</comment>
<evidence type="ECO:0000259" key="7">
    <source>
        <dbReference type="PROSITE" id="PS50035"/>
    </source>
</evidence>
<evidence type="ECO:0000256" key="6">
    <source>
        <dbReference type="ARBA" id="ARBA00043167"/>
    </source>
</evidence>
<dbReference type="SUPFAM" id="SSF56024">
    <property type="entry name" value="Phospholipase D/nuclease"/>
    <property type="match status" value="1"/>
</dbReference>
<dbReference type="PROSITE" id="PS50035">
    <property type="entry name" value="PLD"/>
    <property type="match status" value="1"/>
</dbReference>
<evidence type="ECO:0000256" key="4">
    <source>
        <dbReference type="ARBA" id="ARBA00038012"/>
    </source>
</evidence>
<dbReference type="PANTHER" id="PTHR43856:SF1">
    <property type="entry name" value="MITOCHONDRIAL CARDIOLIPIN HYDROLASE"/>
    <property type="match status" value="1"/>
</dbReference>
<dbReference type="InterPro" id="IPR001736">
    <property type="entry name" value="PLipase_D/transphosphatidylase"/>
</dbReference>
<proteinExistence type="inferred from homology"/>
<evidence type="ECO:0000256" key="5">
    <source>
        <dbReference type="ARBA" id="ARBA00040549"/>
    </source>
</evidence>
<dbReference type="GO" id="GO:0005739">
    <property type="term" value="C:mitochondrion"/>
    <property type="evidence" value="ECO:0007669"/>
    <property type="project" value="TreeGrafter"/>
</dbReference>
<dbReference type="PANTHER" id="PTHR43856">
    <property type="entry name" value="CARDIOLIPIN HYDROLASE"/>
    <property type="match status" value="1"/>
</dbReference>
<protein>
    <recommendedName>
        <fullName evidence="5">Mitochondrial cardiolipin hydrolase</fullName>
    </recommendedName>
    <alternativeName>
        <fullName evidence="6">Mitochondrial phospholipase</fullName>
    </alternativeName>
</protein>
<dbReference type="InParanoid" id="A0A6P7FHB6"/>
<evidence type="ECO:0000256" key="1">
    <source>
        <dbReference type="ARBA" id="ARBA00022801"/>
    </source>
</evidence>
<keyword evidence="3" id="KW-0443">Lipid metabolism</keyword>
<dbReference type="GO" id="GO:0034587">
    <property type="term" value="P:piRNA processing"/>
    <property type="evidence" value="ECO:0007669"/>
    <property type="project" value="TreeGrafter"/>
</dbReference>
<gene>
    <name evidence="8" type="primary">LOC114329423</name>
</gene>
<name>A0A6P7FHB6_DIAVI</name>
<dbReference type="GO" id="GO:0016891">
    <property type="term" value="F:RNA endonuclease activity producing 5'-phosphomonoesters, hydrolytic mechanism"/>
    <property type="evidence" value="ECO:0007669"/>
    <property type="project" value="TreeGrafter"/>
</dbReference>
<accession>A0A6P7FHB6</accession>
<organism evidence="8">
    <name type="scientific">Diabrotica virgifera virgifera</name>
    <name type="common">western corn rootworm</name>
    <dbReference type="NCBI Taxonomy" id="50390"/>
    <lineage>
        <taxon>Eukaryota</taxon>
        <taxon>Metazoa</taxon>
        <taxon>Ecdysozoa</taxon>
        <taxon>Arthropoda</taxon>
        <taxon>Hexapoda</taxon>
        <taxon>Insecta</taxon>
        <taxon>Pterygota</taxon>
        <taxon>Neoptera</taxon>
        <taxon>Endopterygota</taxon>
        <taxon>Coleoptera</taxon>
        <taxon>Polyphaga</taxon>
        <taxon>Cucujiformia</taxon>
        <taxon>Chrysomeloidea</taxon>
        <taxon>Chrysomelidae</taxon>
        <taxon>Galerucinae</taxon>
        <taxon>Diabroticina</taxon>
        <taxon>Diabroticites</taxon>
        <taxon>Diabrotica</taxon>
    </lineage>
</organism>
<dbReference type="Gene3D" id="3.30.870.10">
    <property type="entry name" value="Endonuclease Chain A"/>
    <property type="match status" value="1"/>
</dbReference>
<keyword evidence="1" id="KW-0378">Hydrolase</keyword>
<evidence type="ECO:0000256" key="2">
    <source>
        <dbReference type="ARBA" id="ARBA00022963"/>
    </source>
</evidence>
<reference evidence="8" key="1">
    <citation type="submission" date="2025-08" db="UniProtKB">
        <authorList>
            <consortium name="RefSeq"/>
        </authorList>
    </citation>
    <scope>IDENTIFICATION</scope>
    <source>
        <tissue evidence="8">Whole insect</tissue>
    </source>
</reference>
<sequence length="213" mass="24878">MNKFLCLFISVSSITLPILLTYVVKRRYRRKIQLLIEKDNNCYYQLLAVDMRNFNCRQHLYDTKVECGEQCSLAYYRTIQNFISSAKSSICLCVLMLTLSSVVRQLVDAKKRGMTVRIIIDKVMLDTKVVKSNFTYMAQQGIPFKFQPLESSKMHHKFCLIDKDEGDGAKMFFGSLNLTSQGFCKNFDNTILTNNKEIISRFSEEFEELWELF</sequence>
<dbReference type="Pfam" id="PF13091">
    <property type="entry name" value="PLDc_2"/>
    <property type="match status" value="1"/>
</dbReference>
<dbReference type="InterPro" id="IPR051406">
    <property type="entry name" value="PLD_domain"/>
</dbReference>
<feature type="domain" description="PLD phosphodiesterase" evidence="7">
    <location>
        <begin position="150"/>
        <end position="182"/>
    </location>
</feature>
<dbReference type="InterPro" id="IPR025202">
    <property type="entry name" value="PLD-like_dom"/>
</dbReference>
<dbReference type="GO" id="GO:0016042">
    <property type="term" value="P:lipid catabolic process"/>
    <property type="evidence" value="ECO:0007669"/>
    <property type="project" value="UniProtKB-KW"/>
</dbReference>
<dbReference type="RefSeq" id="XP_028134317.1">
    <property type="nucleotide sequence ID" value="XM_028278516.1"/>
</dbReference>
<dbReference type="AlphaFoldDB" id="A0A6P7FHB6"/>
<dbReference type="FunCoup" id="A0A6P7FHB6">
    <property type="interactions" value="116"/>
</dbReference>
<keyword evidence="2" id="KW-0442">Lipid degradation</keyword>
<evidence type="ECO:0000313" key="8">
    <source>
        <dbReference type="RefSeq" id="XP_028134317.1"/>
    </source>
</evidence>
<evidence type="ECO:0000256" key="3">
    <source>
        <dbReference type="ARBA" id="ARBA00023098"/>
    </source>
</evidence>